<feature type="compositionally biased region" description="Low complexity" evidence="8">
    <location>
        <begin position="12"/>
        <end position="33"/>
    </location>
</feature>
<evidence type="ECO:0000256" key="7">
    <source>
        <dbReference type="PROSITE-ProRule" id="PRU00504"/>
    </source>
</evidence>
<dbReference type="FunFam" id="2.120.10.30:FF:000025">
    <property type="entry name" value="E3 ubiquitin-protein ligase TRIM71"/>
    <property type="match status" value="1"/>
</dbReference>
<dbReference type="Pfam" id="PF00643">
    <property type="entry name" value="zf-B_box"/>
    <property type="match status" value="1"/>
</dbReference>
<dbReference type="PANTHER" id="PTHR24104">
    <property type="entry name" value="E3 UBIQUITIN-PROTEIN LIGASE NHLRC1-RELATED"/>
    <property type="match status" value="1"/>
</dbReference>
<comment type="caution">
    <text evidence="10">The sequence shown here is derived from an EMBL/GenBank/DDBJ whole genome shotgun (WGS) entry which is preliminary data.</text>
</comment>
<organism evidence="10 11">
    <name type="scientific">Brachionus calyciflorus</name>
    <dbReference type="NCBI Taxonomy" id="104777"/>
    <lineage>
        <taxon>Eukaryota</taxon>
        <taxon>Metazoa</taxon>
        <taxon>Spiralia</taxon>
        <taxon>Gnathifera</taxon>
        <taxon>Rotifera</taxon>
        <taxon>Eurotatoria</taxon>
        <taxon>Monogononta</taxon>
        <taxon>Pseudotrocha</taxon>
        <taxon>Ploima</taxon>
        <taxon>Brachionidae</taxon>
        <taxon>Brachionus</taxon>
    </lineage>
</organism>
<evidence type="ECO:0000256" key="1">
    <source>
        <dbReference type="ARBA" id="ARBA00022723"/>
    </source>
</evidence>
<evidence type="ECO:0000256" key="8">
    <source>
        <dbReference type="SAM" id="MobiDB-lite"/>
    </source>
</evidence>
<dbReference type="Pfam" id="PF01436">
    <property type="entry name" value="NHL"/>
    <property type="match status" value="6"/>
</dbReference>
<keyword evidence="11" id="KW-1185">Reference proteome</keyword>
<evidence type="ECO:0000256" key="3">
    <source>
        <dbReference type="ARBA" id="ARBA00022771"/>
    </source>
</evidence>
<dbReference type="GO" id="GO:0000932">
    <property type="term" value="C:P-body"/>
    <property type="evidence" value="ECO:0007669"/>
    <property type="project" value="UniProtKB-SubCell"/>
</dbReference>
<dbReference type="InterPro" id="IPR050952">
    <property type="entry name" value="TRIM-NHL_E3_ligases"/>
</dbReference>
<dbReference type="GO" id="GO:0008270">
    <property type="term" value="F:zinc ion binding"/>
    <property type="evidence" value="ECO:0007669"/>
    <property type="project" value="UniProtKB-KW"/>
</dbReference>
<dbReference type="SMART" id="SM00557">
    <property type="entry name" value="IG_FLMN"/>
    <property type="match status" value="1"/>
</dbReference>
<dbReference type="AlphaFoldDB" id="A0A813M3Z5"/>
<keyword evidence="3 5" id="KW-0863">Zinc-finger</keyword>
<dbReference type="Gene3D" id="3.30.160.60">
    <property type="entry name" value="Classic Zinc Finger"/>
    <property type="match status" value="1"/>
</dbReference>
<dbReference type="PROSITE" id="PS51125">
    <property type="entry name" value="NHL"/>
    <property type="match status" value="6"/>
</dbReference>
<feature type="repeat" description="Filamin" evidence="6">
    <location>
        <begin position="818"/>
        <end position="919"/>
    </location>
</feature>
<dbReference type="Gene3D" id="4.10.830.40">
    <property type="match status" value="1"/>
</dbReference>
<dbReference type="GO" id="GO:0061630">
    <property type="term" value="F:ubiquitin protein ligase activity"/>
    <property type="evidence" value="ECO:0007669"/>
    <property type="project" value="TreeGrafter"/>
</dbReference>
<dbReference type="SUPFAM" id="SSF57845">
    <property type="entry name" value="B-box zinc-binding domain"/>
    <property type="match status" value="1"/>
</dbReference>
<sequence>MAMIENESLDENSATGSQNTNNTGTTTTTGTSNLLVGQSLDQHVKLGPDLSLLSNTEPSLMNNCLFPSLEIESNLIENQHFNSNLLDLALFNRLAMEVNNQNSFQNFNKNFLGPSCSYCSRTSETQIFTLNCNMHKICNECFGFSSSASSRKNSDPGSKIKNDLLGASNIINNSDGSIESSSVSSTDENLDFRFEQLNSLKCKICSIDQDLSVSKILSSPLSSSPSSNSCHLNRLLSNKSTANTEDTLFDENGQFSDLFPQLNSNSVIDVLKHLSLDQDDFSFNQLAPVTNNSFQAQTNLFQKSNCFNNQQKIQAKQNYLVSNFNNLELMSSNLNLPSYLNSSASSSSSSSSSTSSASSTSSQNNQNFTLENWSLNLKQCQSCQDKPEAVCFCLDCKEKLCQNCLLAHQRVRLTKDHRIQLLNLNHDQLNNLDFLLCNHNPIVGHNLIASHQKGIFEQSLNPHNNNNNNLASFSSASTPPSCSSSNQRISPMSNSPDMVLNQSSAIGVNCLLQSSSSSLITPTNSKVGLVGGNFEQNSIQLGNQNALAMQVISMMNHLKASELDFTSFLHNNVLDFNGSNTGTLITNSSLSTFKCSQHPNEISNLYCNTCQKILCGECSISLHRQHAKVSLVEAINEAKLSTENLINESTQIIDVFKDSLTQSMQMVNRIQTKADLVLNEITKTHIQHLKALEQRKKILLENLDKIQSTKIQSLNKQINDIKKLYINIDESVKDVKSKIKQLPSSNSAQQSKYQEHHVQLLFECKQKLIKEIQALKQFHSNNYHQLLPLFQPCETEELFFTPPDAALHNAIAQMGFLTTNAYGSNCLAYGDGLHHGLKSKVSSFIIQTKDHLGELRCIGGDSVNVLIQGPDKQLYCVDVIDKQNGTYLVNYCPPMDGIYVISVLVNGNHIQNSPFTVQVKSGRNYNTIGKTLFMIDGGGEGNEDGQFCRPWGVCCDSFGNIIIADRSNNRIQIFDKTGKFVRKFGSYGTRAGQFDRPAGVAYDSQLNRIIVTDKDNHRIQVFQHDGTFLFKFGEKGSKPGPFFNYPWDVAVSSESNILISDTRNHRIQLFNVNGQFLNKYGFDGPLWKQFDSPRGVCFNAQNQIIVTDFNNHRLLVINSDFQTAKFLGSEGSGNGQFLRPQGCAVDHEGNIIVADSRNYRIQIFSSNGLFKCKFGTQGTGPDQMDRPSGVCITPDGHILIVDFGNHRVLGF</sequence>
<dbReference type="FunFam" id="2.120.10.30:FF:000013">
    <property type="entry name" value="E3 ubiquitin-protein ligase TRIM71"/>
    <property type="match status" value="1"/>
</dbReference>
<feature type="domain" description="B box-type" evidence="9">
    <location>
        <begin position="590"/>
        <end position="631"/>
    </location>
</feature>
<dbReference type="Proteomes" id="UP000663879">
    <property type="component" value="Unassembled WGS sequence"/>
</dbReference>
<feature type="repeat" description="NHL" evidence="7">
    <location>
        <begin position="1171"/>
        <end position="1211"/>
    </location>
</feature>
<dbReference type="InterPro" id="IPR017868">
    <property type="entry name" value="Filamin/ABP280_repeat-like"/>
</dbReference>
<name>A0A813M3Z5_9BILA</name>
<proteinExistence type="predicted"/>
<dbReference type="Gene3D" id="2.60.40.10">
    <property type="entry name" value="Immunoglobulins"/>
    <property type="match status" value="1"/>
</dbReference>
<evidence type="ECO:0000256" key="6">
    <source>
        <dbReference type="PROSITE-ProRule" id="PRU00087"/>
    </source>
</evidence>
<dbReference type="PROSITE" id="PS50194">
    <property type="entry name" value="FILAMIN_REPEAT"/>
    <property type="match status" value="1"/>
</dbReference>
<feature type="domain" description="B box-type" evidence="9">
    <location>
        <begin position="375"/>
        <end position="422"/>
    </location>
</feature>
<dbReference type="InterPro" id="IPR001298">
    <property type="entry name" value="Filamin/ABP280_rpt"/>
</dbReference>
<dbReference type="Gene3D" id="2.120.10.30">
    <property type="entry name" value="TolB, C-terminal domain"/>
    <property type="match status" value="2"/>
</dbReference>
<feature type="region of interest" description="Disordered" evidence="8">
    <location>
        <begin position="1"/>
        <end position="33"/>
    </location>
</feature>
<feature type="compositionally biased region" description="Low complexity" evidence="8">
    <location>
        <begin position="467"/>
        <end position="485"/>
    </location>
</feature>
<dbReference type="PROSITE" id="PS50119">
    <property type="entry name" value="ZF_BBOX"/>
    <property type="match status" value="2"/>
</dbReference>
<keyword evidence="1" id="KW-0479">Metal-binding</keyword>
<feature type="compositionally biased region" description="Polar residues" evidence="8">
    <location>
        <begin position="486"/>
        <end position="496"/>
    </location>
</feature>
<feature type="repeat" description="NHL" evidence="7">
    <location>
        <begin position="1084"/>
        <end position="1120"/>
    </location>
</feature>
<dbReference type="GO" id="GO:0003723">
    <property type="term" value="F:RNA binding"/>
    <property type="evidence" value="ECO:0007669"/>
    <property type="project" value="UniProtKB-KW"/>
</dbReference>
<protein>
    <recommendedName>
        <fullName evidence="9">B box-type domain-containing protein</fullName>
    </recommendedName>
</protein>
<keyword evidence="2" id="KW-0677">Repeat</keyword>
<dbReference type="InterPro" id="IPR013783">
    <property type="entry name" value="Ig-like_fold"/>
</dbReference>
<dbReference type="InterPro" id="IPR000315">
    <property type="entry name" value="Znf_B-box"/>
</dbReference>
<feature type="repeat" description="NHL" evidence="7">
    <location>
        <begin position="1124"/>
        <end position="1167"/>
    </location>
</feature>
<reference evidence="10" key="1">
    <citation type="submission" date="2021-02" db="EMBL/GenBank/DDBJ databases">
        <authorList>
            <person name="Nowell W R."/>
        </authorList>
    </citation>
    <scope>NUCLEOTIDE SEQUENCE</scope>
    <source>
        <strain evidence="10">Ploen Becks lab</strain>
    </source>
</reference>
<keyword evidence="4" id="KW-0862">Zinc</keyword>
<dbReference type="SUPFAM" id="SSF101898">
    <property type="entry name" value="NHL repeat"/>
    <property type="match status" value="1"/>
</dbReference>
<dbReference type="InterPro" id="IPR001258">
    <property type="entry name" value="NHL_repeat"/>
</dbReference>
<dbReference type="SUPFAM" id="SSF81296">
    <property type="entry name" value="E set domains"/>
    <property type="match status" value="1"/>
</dbReference>
<evidence type="ECO:0000256" key="4">
    <source>
        <dbReference type="ARBA" id="ARBA00022833"/>
    </source>
</evidence>
<dbReference type="GO" id="GO:0043161">
    <property type="term" value="P:proteasome-mediated ubiquitin-dependent protein catabolic process"/>
    <property type="evidence" value="ECO:0007669"/>
    <property type="project" value="TreeGrafter"/>
</dbReference>
<dbReference type="InterPro" id="IPR011042">
    <property type="entry name" value="6-blade_b-propeller_TolB-like"/>
</dbReference>
<dbReference type="CDD" id="cd14954">
    <property type="entry name" value="NHL_TRIM71_like"/>
    <property type="match status" value="1"/>
</dbReference>
<dbReference type="PANTHER" id="PTHR24104:SF48">
    <property type="entry name" value="PROTEIN WECH"/>
    <property type="match status" value="1"/>
</dbReference>
<gene>
    <name evidence="10" type="ORF">OXX778_LOCUS1499</name>
</gene>
<dbReference type="Pfam" id="PF00630">
    <property type="entry name" value="Filamin"/>
    <property type="match status" value="1"/>
</dbReference>
<feature type="repeat" description="NHL" evidence="7">
    <location>
        <begin position="938"/>
        <end position="977"/>
    </location>
</feature>
<feature type="repeat" description="NHL" evidence="7">
    <location>
        <begin position="981"/>
        <end position="1025"/>
    </location>
</feature>
<evidence type="ECO:0000259" key="9">
    <source>
        <dbReference type="PROSITE" id="PS50119"/>
    </source>
</evidence>
<dbReference type="EMBL" id="CAJNOC010000097">
    <property type="protein sequence ID" value="CAF0714701.1"/>
    <property type="molecule type" value="Genomic_DNA"/>
</dbReference>
<evidence type="ECO:0000256" key="2">
    <source>
        <dbReference type="ARBA" id="ARBA00022737"/>
    </source>
</evidence>
<dbReference type="GO" id="GO:0000209">
    <property type="term" value="P:protein polyubiquitination"/>
    <property type="evidence" value="ECO:0007669"/>
    <property type="project" value="TreeGrafter"/>
</dbReference>
<feature type="repeat" description="NHL" evidence="7">
    <location>
        <begin position="1029"/>
        <end position="1073"/>
    </location>
</feature>
<dbReference type="SMART" id="SM00336">
    <property type="entry name" value="BBOX"/>
    <property type="match status" value="2"/>
</dbReference>
<dbReference type="InterPro" id="IPR014756">
    <property type="entry name" value="Ig_E-set"/>
</dbReference>
<dbReference type="OrthoDB" id="342730at2759"/>
<evidence type="ECO:0000256" key="5">
    <source>
        <dbReference type="PROSITE-ProRule" id="PRU00024"/>
    </source>
</evidence>
<feature type="region of interest" description="Disordered" evidence="8">
    <location>
        <begin position="467"/>
        <end position="496"/>
    </location>
</feature>
<evidence type="ECO:0000313" key="10">
    <source>
        <dbReference type="EMBL" id="CAF0714701.1"/>
    </source>
</evidence>
<evidence type="ECO:0000313" key="11">
    <source>
        <dbReference type="Proteomes" id="UP000663879"/>
    </source>
</evidence>
<accession>A0A813M3Z5</accession>